<sequence length="169" mass="18888">MNQKVRLGDFIGDKLEEDFGDFDLSEIQEVLEFLQTDNAIDLAHAEQLQQKALRGADILTEYLGKIVKTVGYLESKINSVKNAESLAYKAPDGSRTTTDMKIWAGNSSPEVEKISIALAKAKASKMVLEKKYDILIKSHHHYKDIAQGLRKTILGYSVSDKEPVPEGYE</sequence>
<evidence type="ECO:0000313" key="1">
    <source>
        <dbReference type="EMBL" id="CAB4197068.1"/>
    </source>
</evidence>
<gene>
    <name evidence="1" type="ORF">UFOVP1290_588</name>
</gene>
<reference evidence="1" key="1">
    <citation type="submission" date="2020-05" db="EMBL/GenBank/DDBJ databases">
        <authorList>
            <person name="Chiriac C."/>
            <person name="Salcher M."/>
            <person name="Ghai R."/>
            <person name="Kavagutti S V."/>
        </authorList>
    </citation>
    <scope>NUCLEOTIDE SEQUENCE</scope>
</reference>
<organism evidence="1">
    <name type="scientific">uncultured Caudovirales phage</name>
    <dbReference type="NCBI Taxonomy" id="2100421"/>
    <lineage>
        <taxon>Viruses</taxon>
        <taxon>Duplodnaviria</taxon>
        <taxon>Heunggongvirae</taxon>
        <taxon>Uroviricota</taxon>
        <taxon>Caudoviricetes</taxon>
        <taxon>Peduoviridae</taxon>
        <taxon>Maltschvirus</taxon>
        <taxon>Maltschvirus maltsch</taxon>
    </lineage>
</organism>
<protein>
    <submittedName>
        <fullName evidence="1">Uncharacterized protein</fullName>
    </submittedName>
</protein>
<accession>A0A6J5RU11</accession>
<name>A0A6J5RU11_9CAUD</name>
<proteinExistence type="predicted"/>
<dbReference type="EMBL" id="LR797252">
    <property type="protein sequence ID" value="CAB4197068.1"/>
    <property type="molecule type" value="Genomic_DNA"/>
</dbReference>